<feature type="domain" description="DUF7869" evidence="2">
    <location>
        <begin position="1"/>
        <end position="49"/>
    </location>
</feature>
<sequence>MLAFLSLLLSLDMFQEVYLSFLLVGHTHEDIDQLFSTAQTKFHTSSIHTPR</sequence>
<accession>L8GSW5</accession>
<dbReference type="InterPro" id="IPR057191">
    <property type="entry name" value="DUF7869"/>
</dbReference>
<dbReference type="EMBL" id="KB008025">
    <property type="protein sequence ID" value="ELR15688.1"/>
    <property type="molecule type" value="Genomic_DNA"/>
</dbReference>
<name>L8GSW5_ACACF</name>
<keyword evidence="1" id="KW-0732">Signal</keyword>
<dbReference type="KEGG" id="acan:ACA1_378060"/>
<dbReference type="OrthoDB" id="410478at2759"/>
<evidence type="ECO:0000256" key="1">
    <source>
        <dbReference type="SAM" id="SignalP"/>
    </source>
</evidence>
<dbReference type="VEuPathDB" id="AmoebaDB:ACA1_378060"/>
<keyword evidence="4" id="KW-1185">Reference proteome</keyword>
<dbReference type="Proteomes" id="UP000011083">
    <property type="component" value="Unassembled WGS sequence"/>
</dbReference>
<dbReference type="AlphaFoldDB" id="L8GSW5"/>
<feature type="signal peptide" evidence="1">
    <location>
        <begin position="1"/>
        <end position="19"/>
    </location>
</feature>
<evidence type="ECO:0000313" key="3">
    <source>
        <dbReference type="EMBL" id="ELR15688.1"/>
    </source>
</evidence>
<evidence type="ECO:0000259" key="2">
    <source>
        <dbReference type="Pfam" id="PF25273"/>
    </source>
</evidence>
<dbReference type="PANTHER" id="PTHR33153">
    <property type="entry name" value="MYND-TYPE DOMAIN-CONTAINING PROTEIN"/>
    <property type="match status" value="1"/>
</dbReference>
<dbReference type="PANTHER" id="PTHR33153:SF3">
    <property type="entry name" value="TRAFFICKING PROTEIN PARTICLE COMPLEX SUBUNIT 11 DOMAIN-CONTAINING PROTEIN"/>
    <property type="match status" value="1"/>
</dbReference>
<proteinExistence type="predicted"/>
<evidence type="ECO:0000313" key="4">
    <source>
        <dbReference type="Proteomes" id="UP000011083"/>
    </source>
</evidence>
<organism evidence="3 4">
    <name type="scientific">Acanthamoeba castellanii (strain ATCC 30010 / Neff)</name>
    <dbReference type="NCBI Taxonomy" id="1257118"/>
    <lineage>
        <taxon>Eukaryota</taxon>
        <taxon>Amoebozoa</taxon>
        <taxon>Discosea</taxon>
        <taxon>Longamoebia</taxon>
        <taxon>Centramoebida</taxon>
        <taxon>Acanthamoebidae</taxon>
        <taxon>Acanthamoeba</taxon>
    </lineage>
</organism>
<dbReference type="GeneID" id="14916365"/>
<dbReference type="RefSeq" id="XP_004337701.1">
    <property type="nucleotide sequence ID" value="XM_004337653.1"/>
</dbReference>
<reference evidence="3 4" key="1">
    <citation type="journal article" date="2013" name="Genome Biol.">
        <title>Genome of Acanthamoeba castellanii highlights extensive lateral gene transfer and early evolution of tyrosine kinase signaling.</title>
        <authorList>
            <person name="Clarke M."/>
            <person name="Lohan A.J."/>
            <person name="Liu B."/>
            <person name="Lagkouvardos I."/>
            <person name="Roy S."/>
            <person name="Zafar N."/>
            <person name="Bertelli C."/>
            <person name="Schilde C."/>
            <person name="Kianianmomeni A."/>
            <person name="Burglin T.R."/>
            <person name="Frech C."/>
            <person name="Turcotte B."/>
            <person name="Kopec K.O."/>
            <person name="Synnott J.M."/>
            <person name="Choo C."/>
            <person name="Paponov I."/>
            <person name="Finkler A."/>
            <person name="Soon Heng Tan C."/>
            <person name="Hutchins A.P."/>
            <person name="Weinmeier T."/>
            <person name="Rattei T."/>
            <person name="Chu J.S."/>
            <person name="Gimenez G."/>
            <person name="Irimia M."/>
            <person name="Rigden D.J."/>
            <person name="Fitzpatrick D.A."/>
            <person name="Lorenzo-Morales J."/>
            <person name="Bateman A."/>
            <person name="Chiu C.H."/>
            <person name="Tang P."/>
            <person name="Hegemann P."/>
            <person name="Fromm H."/>
            <person name="Raoult D."/>
            <person name="Greub G."/>
            <person name="Miranda-Saavedra D."/>
            <person name="Chen N."/>
            <person name="Nash P."/>
            <person name="Ginger M.L."/>
            <person name="Horn M."/>
            <person name="Schaap P."/>
            <person name="Caler L."/>
            <person name="Loftus B."/>
        </authorList>
    </citation>
    <scope>NUCLEOTIDE SEQUENCE [LARGE SCALE GENOMIC DNA]</scope>
    <source>
        <strain evidence="3 4">Neff</strain>
    </source>
</reference>
<protein>
    <recommendedName>
        <fullName evidence="2">DUF7869 domain-containing protein</fullName>
    </recommendedName>
</protein>
<feature type="chain" id="PRO_5003989806" description="DUF7869 domain-containing protein" evidence="1">
    <location>
        <begin position="20"/>
        <end position="51"/>
    </location>
</feature>
<gene>
    <name evidence="3" type="ORF">ACA1_378060</name>
</gene>
<dbReference type="Pfam" id="PF25273">
    <property type="entry name" value="DUF7869"/>
    <property type="match status" value="1"/>
</dbReference>